<gene>
    <name evidence="2" type="ORF">ABIC55_003980</name>
</gene>
<dbReference type="RefSeq" id="WP_354314477.1">
    <property type="nucleotide sequence ID" value="NZ_JBEPME010000006.1"/>
</dbReference>
<protein>
    <recommendedName>
        <fullName evidence="1">Knr4/Smi1-like domain-containing protein</fullName>
    </recommendedName>
</protein>
<feature type="domain" description="Knr4/Smi1-like" evidence="1">
    <location>
        <begin position="28"/>
        <end position="154"/>
    </location>
</feature>
<evidence type="ECO:0000259" key="1">
    <source>
        <dbReference type="SMART" id="SM00860"/>
    </source>
</evidence>
<dbReference type="InterPro" id="IPR018958">
    <property type="entry name" value="Knr4/Smi1-like_dom"/>
</dbReference>
<evidence type="ECO:0000313" key="3">
    <source>
        <dbReference type="Proteomes" id="UP001549104"/>
    </source>
</evidence>
<dbReference type="SUPFAM" id="SSF160631">
    <property type="entry name" value="SMI1/KNR4-like"/>
    <property type="match status" value="1"/>
</dbReference>
<dbReference type="Gene3D" id="3.40.1580.10">
    <property type="entry name" value="SMI1/KNR4-like"/>
    <property type="match status" value="1"/>
</dbReference>
<dbReference type="InterPro" id="IPR037883">
    <property type="entry name" value="Knr4/Smi1-like_sf"/>
</dbReference>
<organism evidence="2 3">
    <name type="scientific">Sporosarcina psychrophila</name>
    <name type="common">Bacillus psychrophilus</name>
    <dbReference type="NCBI Taxonomy" id="1476"/>
    <lineage>
        <taxon>Bacteria</taxon>
        <taxon>Bacillati</taxon>
        <taxon>Bacillota</taxon>
        <taxon>Bacilli</taxon>
        <taxon>Bacillales</taxon>
        <taxon>Caryophanaceae</taxon>
        <taxon>Sporosarcina</taxon>
    </lineage>
</organism>
<dbReference type="Proteomes" id="UP001549104">
    <property type="component" value="Unassembled WGS sequence"/>
</dbReference>
<evidence type="ECO:0000313" key="2">
    <source>
        <dbReference type="EMBL" id="MET3658862.1"/>
    </source>
</evidence>
<proteinExistence type="predicted"/>
<comment type="caution">
    <text evidence="2">The sequence shown here is derived from an EMBL/GenBank/DDBJ whole genome shotgun (WGS) entry which is preliminary data.</text>
</comment>
<keyword evidence="3" id="KW-1185">Reference proteome</keyword>
<reference evidence="2 3" key="1">
    <citation type="submission" date="2024-06" db="EMBL/GenBank/DDBJ databases">
        <title>Sorghum-associated microbial communities from plants grown in Nebraska, USA.</title>
        <authorList>
            <person name="Schachtman D."/>
        </authorList>
    </citation>
    <scope>NUCLEOTIDE SEQUENCE [LARGE SCALE GENOMIC DNA]</scope>
    <source>
        <strain evidence="2 3">1288</strain>
    </source>
</reference>
<dbReference type="SMART" id="SM00860">
    <property type="entry name" value="SMI1_KNR4"/>
    <property type="match status" value="1"/>
</dbReference>
<accession>A0ABV2KDB3</accession>
<dbReference type="Pfam" id="PF09346">
    <property type="entry name" value="SMI1_KNR4"/>
    <property type="match status" value="1"/>
</dbReference>
<sequence length="157" mass="17923">MKNNEITSEARRLVDRIKMKYPDFVGKTVSESDIAKLEKELKIKLPNWYIELYTTVPLIDTEFGVQEDEPDEDYDGISYMIWGGVDDIIEESTEFEPGISALKDGYVFIASCSHGSGNPIYVKLNSDETRVYRIYHDDLTKAQLVENLASLFKNAIV</sequence>
<dbReference type="EMBL" id="JBEPME010000006">
    <property type="protein sequence ID" value="MET3658862.1"/>
    <property type="molecule type" value="Genomic_DNA"/>
</dbReference>
<name>A0ABV2KDB3_SPOPS</name>